<sequence length="58" mass="6573">MKIVAIMLLLAILLSLGQALLRLIRGASGPMWRMLAWRVGLSLGLYFLLLLAHWQAWL</sequence>
<dbReference type="AlphaFoldDB" id="A0A7D5V9H6"/>
<gene>
    <name evidence="2" type="ORF">HZU75_07465</name>
</gene>
<dbReference type="KEGG" id="cfon:HZU75_07465"/>
<keyword evidence="1" id="KW-1133">Transmembrane helix</keyword>
<keyword evidence="1" id="KW-0812">Transmembrane</keyword>
<accession>A0A7D5V9H6</accession>
<feature type="transmembrane region" description="Helical" evidence="1">
    <location>
        <begin position="35"/>
        <end position="54"/>
    </location>
</feature>
<reference evidence="2 3" key="1">
    <citation type="journal article" date="2016" name="Int. J. Syst. Evol. Microbiol.">
        <title>Chitinibacter fontanus sp. nov., isolated from a spring.</title>
        <authorList>
            <person name="Sheu S.Y."/>
            <person name="Li Y.S."/>
            <person name="Young C.C."/>
            <person name="Chen W.M."/>
        </authorList>
    </citation>
    <scope>NUCLEOTIDE SEQUENCE [LARGE SCALE GENOMIC DNA]</scope>
    <source>
        <strain evidence="2 3">STM-7</strain>
    </source>
</reference>
<keyword evidence="3" id="KW-1185">Reference proteome</keyword>
<proteinExistence type="predicted"/>
<dbReference type="RefSeq" id="WP_180308504.1">
    <property type="nucleotide sequence ID" value="NZ_CP058952.1"/>
</dbReference>
<evidence type="ECO:0000256" key="1">
    <source>
        <dbReference type="SAM" id="Phobius"/>
    </source>
</evidence>
<organism evidence="2 3">
    <name type="scientific">Chitinibacter fontanus</name>
    <dbReference type="NCBI Taxonomy" id="1737446"/>
    <lineage>
        <taxon>Bacteria</taxon>
        <taxon>Pseudomonadati</taxon>
        <taxon>Pseudomonadota</taxon>
        <taxon>Betaproteobacteria</taxon>
        <taxon>Neisseriales</taxon>
        <taxon>Chitinibacteraceae</taxon>
        <taxon>Chitinibacter</taxon>
    </lineage>
</organism>
<protein>
    <submittedName>
        <fullName evidence="2">DUF2909 family protein</fullName>
    </submittedName>
</protein>
<evidence type="ECO:0000313" key="2">
    <source>
        <dbReference type="EMBL" id="QLI81378.1"/>
    </source>
</evidence>
<dbReference type="Proteomes" id="UP000510822">
    <property type="component" value="Chromosome"/>
</dbReference>
<dbReference type="EMBL" id="CP058952">
    <property type="protein sequence ID" value="QLI81378.1"/>
    <property type="molecule type" value="Genomic_DNA"/>
</dbReference>
<keyword evidence="1" id="KW-0472">Membrane</keyword>
<evidence type="ECO:0000313" key="3">
    <source>
        <dbReference type="Proteomes" id="UP000510822"/>
    </source>
</evidence>
<dbReference type="Pfam" id="PF11137">
    <property type="entry name" value="DUF2909"/>
    <property type="match status" value="1"/>
</dbReference>
<name>A0A7D5V9H6_9NEIS</name>
<dbReference type="InterPro" id="IPR021313">
    <property type="entry name" value="DUF2909"/>
</dbReference>